<dbReference type="AlphaFoldDB" id="A0A2P4XJT3"/>
<evidence type="ECO:0000313" key="4">
    <source>
        <dbReference type="Proteomes" id="UP000237271"/>
    </source>
</evidence>
<dbReference type="PROSITE" id="PS50158">
    <property type="entry name" value="ZF_CCHC"/>
    <property type="match status" value="1"/>
</dbReference>
<dbReference type="GO" id="GO:0008270">
    <property type="term" value="F:zinc ion binding"/>
    <property type="evidence" value="ECO:0007669"/>
    <property type="project" value="UniProtKB-KW"/>
</dbReference>
<gene>
    <name evidence="3" type="ORF">PHPALM_18413</name>
</gene>
<name>A0A2P4XJT3_9STRA</name>
<dbReference type="EMBL" id="NCKW01009897">
    <property type="protein sequence ID" value="POM65815.1"/>
    <property type="molecule type" value="Genomic_DNA"/>
</dbReference>
<keyword evidence="4" id="KW-1185">Reference proteome</keyword>
<dbReference type="GO" id="GO:0003676">
    <property type="term" value="F:nucleic acid binding"/>
    <property type="evidence" value="ECO:0007669"/>
    <property type="project" value="InterPro"/>
</dbReference>
<dbReference type="SUPFAM" id="SSF57756">
    <property type="entry name" value="Retrovirus zinc finger-like domains"/>
    <property type="match status" value="1"/>
</dbReference>
<comment type="caution">
    <text evidence="3">The sequence shown here is derived from an EMBL/GenBank/DDBJ whole genome shotgun (WGS) entry which is preliminary data.</text>
</comment>
<feature type="domain" description="CCHC-type" evidence="2">
    <location>
        <begin position="244"/>
        <end position="257"/>
    </location>
</feature>
<dbReference type="InterPro" id="IPR001878">
    <property type="entry name" value="Znf_CCHC"/>
</dbReference>
<evidence type="ECO:0000259" key="2">
    <source>
        <dbReference type="PROSITE" id="PS50158"/>
    </source>
</evidence>
<dbReference type="OrthoDB" id="103662at2759"/>
<proteinExistence type="predicted"/>
<evidence type="ECO:0000256" key="1">
    <source>
        <dbReference type="PROSITE-ProRule" id="PRU00047"/>
    </source>
</evidence>
<reference evidence="3 4" key="1">
    <citation type="journal article" date="2017" name="Genome Biol. Evol.">
        <title>Phytophthora megakarya and P. palmivora, closely related causal agents of cacao black pod rot, underwent increases in genome sizes and gene numbers by different mechanisms.</title>
        <authorList>
            <person name="Ali S.S."/>
            <person name="Shao J."/>
            <person name="Lary D.J."/>
            <person name="Kronmiller B."/>
            <person name="Shen D."/>
            <person name="Strem M.D."/>
            <person name="Amoako-Attah I."/>
            <person name="Akrofi A.Y."/>
            <person name="Begoude B.A."/>
            <person name="Ten Hoopen G.M."/>
            <person name="Coulibaly K."/>
            <person name="Kebe B.I."/>
            <person name="Melnick R.L."/>
            <person name="Guiltinan M.J."/>
            <person name="Tyler B.M."/>
            <person name="Meinhardt L.W."/>
            <person name="Bailey B.A."/>
        </authorList>
    </citation>
    <scope>NUCLEOTIDE SEQUENCE [LARGE SCALE GENOMIC DNA]</scope>
    <source>
        <strain evidence="4">sbr112.9</strain>
    </source>
</reference>
<dbReference type="InterPro" id="IPR036875">
    <property type="entry name" value="Znf_CCHC_sf"/>
</dbReference>
<keyword evidence="1" id="KW-0479">Metal-binding</keyword>
<organism evidence="3 4">
    <name type="scientific">Phytophthora palmivora</name>
    <dbReference type="NCBI Taxonomy" id="4796"/>
    <lineage>
        <taxon>Eukaryota</taxon>
        <taxon>Sar</taxon>
        <taxon>Stramenopiles</taxon>
        <taxon>Oomycota</taxon>
        <taxon>Peronosporomycetes</taxon>
        <taxon>Peronosporales</taxon>
        <taxon>Peronosporaceae</taxon>
        <taxon>Phytophthora</taxon>
    </lineage>
</organism>
<dbReference type="Pfam" id="PF14223">
    <property type="entry name" value="Retrotran_gag_2"/>
    <property type="match status" value="1"/>
</dbReference>
<evidence type="ECO:0000313" key="3">
    <source>
        <dbReference type="EMBL" id="POM65815.1"/>
    </source>
</evidence>
<dbReference type="Proteomes" id="UP000237271">
    <property type="component" value="Unassembled WGS sequence"/>
</dbReference>
<sequence>MDSRCKTKLNSTRTVVLSAGTAKKCPCLRKWRIHLAEWTTNDEKRAFDVAQPKVKQIILASLSMELEQRVMVKKTVTEMRKYLVRLYEGIENSATRTNREIVLYHKPQAAKCKPNWDVAKHVDNMFMMRSQPAALKADMRDRVSINLLMRSLPPNHRFDRLRDRCKEVETPEKLKDQIIRKDSNNKCDRELAQINGNSFIENQGQNQKLKQHQQSGQNAGIKQLTPQRTAALATKKADQPSGNCYFCHKPGHMRKDCNKRTHTKLA</sequence>
<accession>A0A2P4XJT3</accession>
<protein>
    <recommendedName>
        <fullName evidence="2">CCHC-type domain-containing protein</fullName>
    </recommendedName>
</protein>
<keyword evidence="1" id="KW-0862">Zinc</keyword>
<keyword evidence="1" id="KW-0863">Zinc-finger</keyword>